<keyword evidence="1" id="KW-0175">Coiled coil</keyword>
<evidence type="ECO:0000256" key="1">
    <source>
        <dbReference type="SAM" id="Coils"/>
    </source>
</evidence>
<protein>
    <submittedName>
        <fullName evidence="3">Uncharacterized protein</fullName>
    </submittedName>
</protein>
<proteinExistence type="predicted"/>
<keyword evidence="4" id="KW-1185">Reference proteome</keyword>
<keyword evidence="2" id="KW-0732">Signal</keyword>
<feature type="chain" id="PRO_5035820566" evidence="2">
    <location>
        <begin position="17"/>
        <end position="357"/>
    </location>
</feature>
<gene>
    <name evidence="3" type="ORF">PPRIM_AZ9-3.1.T0220111</name>
</gene>
<comment type="caution">
    <text evidence="3">The sequence shown here is derived from an EMBL/GenBank/DDBJ whole genome shotgun (WGS) entry which is preliminary data.</text>
</comment>
<feature type="signal peptide" evidence="2">
    <location>
        <begin position="1"/>
        <end position="16"/>
    </location>
</feature>
<evidence type="ECO:0000313" key="3">
    <source>
        <dbReference type="EMBL" id="CAD8054601.1"/>
    </source>
</evidence>
<sequence>MKLVLVLFALIGLSYGISSKISHAKKLEELQRTKLGQAILNLVNLHSLVQGPIQELIETIEELIQDINNNMEDVQYKFSMRTNEHNSFIVQVSQQLQDADQDITRMIDVIDNLLIPRKDQITNRIRSLIENDEFNRKNLDEIILLRDQENQAYQQQIEEDNDAIDAVDDAISLVGSLSNPSLLQIKNFKFTLKRLSSKQWNRVNQGPMVQALLQIALNQNFADSEILKQIIDSLNEFRNQIVEAMNDLTKQEQFNQKEYLERLNQLEDEHHEFQKQINQAQVDLDVTTQKLNDCNKILIQREADRIQYQQQLDLENETYVVDTDIYNQNFNQLQIELPIAEQGLSLIKSADFSDIKI</sequence>
<evidence type="ECO:0000313" key="4">
    <source>
        <dbReference type="Proteomes" id="UP000688137"/>
    </source>
</evidence>
<name>A0A8S1KJU8_PARPR</name>
<dbReference type="Proteomes" id="UP000688137">
    <property type="component" value="Unassembled WGS sequence"/>
</dbReference>
<accession>A0A8S1KJU8</accession>
<dbReference type="EMBL" id="CAJJDM010000020">
    <property type="protein sequence ID" value="CAD8054601.1"/>
    <property type="molecule type" value="Genomic_DNA"/>
</dbReference>
<feature type="coiled-coil region" evidence="1">
    <location>
        <begin position="227"/>
        <end position="283"/>
    </location>
</feature>
<dbReference type="AlphaFoldDB" id="A0A8S1KJU8"/>
<evidence type="ECO:0000256" key="2">
    <source>
        <dbReference type="SAM" id="SignalP"/>
    </source>
</evidence>
<organism evidence="3 4">
    <name type="scientific">Paramecium primaurelia</name>
    <dbReference type="NCBI Taxonomy" id="5886"/>
    <lineage>
        <taxon>Eukaryota</taxon>
        <taxon>Sar</taxon>
        <taxon>Alveolata</taxon>
        <taxon>Ciliophora</taxon>
        <taxon>Intramacronucleata</taxon>
        <taxon>Oligohymenophorea</taxon>
        <taxon>Peniculida</taxon>
        <taxon>Parameciidae</taxon>
        <taxon>Paramecium</taxon>
    </lineage>
</organism>
<reference evidence="3" key="1">
    <citation type="submission" date="2021-01" db="EMBL/GenBank/DDBJ databases">
        <authorList>
            <consortium name="Genoscope - CEA"/>
            <person name="William W."/>
        </authorList>
    </citation>
    <scope>NUCLEOTIDE SEQUENCE</scope>
</reference>
<dbReference type="OMA" id="QDINNNM"/>